<evidence type="ECO:0000259" key="5">
    <source>
        <dbReference type="Pfam" id="PF04542"/>
    </source>
</evidence>
<dbReference type="InterPro" id="IPR013249">
    <property type="entry name" value="RNA_pol_sigma70_r4_t2"/>
</dbReference>
<sequence length="201" mass="23295">MQTTVDRSASGEDVLLRDFREGDTQALKHIFQLHWKTQVFFASRFIPEQDISEDIVSEAFLKLWSRREGFSSLPSIRAFLYTATRNACVDHLRKVKGQKAFQKEFVHIEQDRLQEDEFNEVVRAELMAKIMSSIDLLPSQYRKVMHLSTQGMDTEAIAREMNLSPKIVRNYKARAINILRKDLLDKSSLLLLLSLCSAHHL</sequence>
<dbReference type="Gene3D" id="1.10.10.10">
    <property type="entry name" value="Winged helix-like DNA-binding domain superfamily/Winged helix DNA-binding domain"/>
    <property type="match status" value="1"/>
</dbReference>
<accession>A0A4R8DSI2</accession>
<dbReference type="PANTHER" id="PTHR43133:SF46">
    <property type="entry name" value="RNA POLYMERASE SIGMA-70 FACTOR ECF SUBFAMILY"/>
    <property type="match status" value="1"/>
</dbReference>
<dbReference type="InterPro" id="IPR007627">
    <property type="entry name" value="RNA_pol_sigma70_r2"/>
</dbReference>
<gene>
    <name evidence="7" type="ORF">EDB95_1855</name>
</gene>
<proteinExistence type="inferred from homology"/>
<dbReference type="Gene3D" id="1.10.1740.10">
    <property type="match status" value="1"/>
</dbReference>
<dbReference type="SUPFAM" id="SSF88946">
    <property type="entry name" value="Sigma2 domain of RNA polymerase sigma factors"/>
    <property type="match status" value="1"/>
</dbReference>
<dbReference type="GO" id="GO:0016987">
    <property type="term" value="F:sigma factor activity"/>
    <property type="evidence" value="ECO:0007669"/>
    <property type="project" value="UniProtKB-KW"/>
</dbReference>
<dbReference type="RefSeq" id="WP_133992849.1">
    <property type="nucleotide sequence ID" value="NZ_SODV01000001.1"/>
</dbReference>
<evidence type="ECO:0000256" key="1">
    <source>
        <dbReference type="ARBA" id="ARBA00010641"/>
    </source>
</evidence>
<organism evidence="7 8">
    <name type="scientific">Dinghuibacter silviterrae</name>
    <dbReference type="NCBI Taxonomy" id="1539049"/>
    <lineage>
        <taxon>Bacteria</taxon>
        <taxon>Pseudomonadati</taxon>
        <taxon>Bacteroidota</taxon>
        <taxon>Chitinophagia</taxon>
        <taxon>Chitinophagales</taxon>
        <taxon>Chitinophagaceae</taxon>
        <taxon>Dinghuibacter</taxon>
    </lineage>
</organism>
<dbReference type="GO" id="GO:0006352">
    <property type="term" value="P:DNA-templated transcription initiation"/>
    <property type="evidence" value="ECO:0007669"/>
    <property type="project" value="InterPro"/>
</dbReference>
<dbReference type="OrthoDB" id="656273at2"/>
<evidence type="ECO:0000256" key="4">
    <source>
        <dbReference type="ARBA" id="ARBA00023163"/>
    </source>
</evidence>
<dbReference type="InterPro" id="IPR013324">
    <property type="entry name" value="RNA_pol_sigma_r3/r4-like"/>
</dbReference>
<dbReference type="InterPro" id="IPR036388">
    <property type="entry name" value="WH-like_DNA-bd_sf"/>
</dbReference>
<dbReference type="PANTHER" id="PTHR43133">
    <property type="entry name" value="RNA POLYMERASE ECF-TYPE SIGMA FACTO"/>
    <property type="match status" value="1"/>
</dbReference>
<dbReference type="InterPro" id="IPR013325">
    <property type="entry name" value="RNA_pol_sigma_r2"/>
</dbReference>
<keyword evidence="3" id="KW-0731">Sigma factor</keyword>
<dbReference type="AlphaFoldDB" id="A0A4R8DSI2"/>
<dbReference type="GO" id="GO:0003677">
    <property type="term" value="F:DNA binding"/>
    <property type="evidence" value="ECO:0007669"/>
    <property type="project" value="InterPro"/>
</dbReference>
<dbReference type="Pfam" id="PF04542">
    <property type="entry name" value="Sigma70_r2"/>
    <property type="match status" value="1"/>
</dbReference>
<dbReference type="NCBIfam" id="TIGR02937">
    <property type="entry name" value="sigma70-ECF"/>
    <property type="match status" value="1"/>
</dbReference>
<protein>
    <submittedName>
        <fullName evidence="7">RNA polymerase sigma-70 factor (ECF subfamily)</fullName>
    </submittedName>
</protein>
<evidence type="ECO:0000313" key="8">
    <source>
        <dbReference type="Proteomes" id="UP000294498"/>
    </source>
</evidence>
<keyword evidence="8" id="KW-1185">Reference proteome</keyword>
<dbReference type="InterPro" id="IPR039425">
    <property type="entry name" value="RNA_pol_sigma-70-like"/>
</dbReference>
<comment type="caution">
    <text evidence="7">The sequence shown here is derived from an EMBL/GenBank/DDBJ whole genome shotgun (WGS) entry which is preliminary data.</text>
</comment>
<keyword evidence="2" id="KW-0805">Transcription regulation</keyword>
<name>A0A4R8DSI2_9BACT</name>
<evidence type="ECO:0000313" key="7">
    <source>
        <dbReference type="EMBL" id="TDX00826.1"/>
    </source>
</evidence>
<dbReference type="InterPro" id="IPR014284">
    <property type="entry name" value="RNA_pol_sigma-70_dom"/>
</dbReference>
<reference evidence="7 8" key="1">
    <citation type="submission" date="2019-03" db="EMBL/GenBank/DDBJ databases">
        <title>Genomic Encyclopedia of Type Strains, Phase IV (KMG-IV): sequencing the most valuable type-strain genomes for metagenomic binning, comparative biology and taxonomic classification.</title>
        <authorList>
            <person name="Goeker M."/>
        </authorList>
    </citation>
    <scope>NUCLEOTIDE SEQUENCE [LARGE SCALE GENOMIC DNA]</scope>
    <source>
        <strain evidence="7 8">DSM 100059</strain>
    </source>
</reference>
<keyword evidence="4" id="KW-0804">Transcription</keyword>
<evidence type="ECO:0000256" key="3">
    <source>
        <dbReference type="ARBA" id="ARBA00023082"/>
    </source>
</evidence>
<feature type="domain" description="RNA polymerase sigma-70 region 2" evidence="5">
    <location>
        <begin position="41"/>
        <end position="95"/>
    </location>
</feature>
<feature type="domain" description="RNA polymerase sigma factor 70 region 4 type 2" evidence="6">
    <location>
        <begin position="129"/>
        <end position="175"/>
    </location>
</feature>
<dbReference type="Proteomes" id="UP000294498">
    <property type="component" value="Unassembled WGS sequence"/>
</dbReference>
<evidence type="ECO:0000259" key="6">
    <source>
        <dbReference type="Pfam" id="PF08281"/>
    </source>
</evidence>
<dbReference type="Pfam" id="PF08281">
    <property type="entry name" value="Sigma70_r4_2"/>
    <property type="match status" value="1"/>
</dbReference>
<evidence type="ECO:0000256" key="2">
    <source>
        <dbReference type="ARBA" id="ARBA00023015"/>
    </source>
</evidence>
<comment type="similarity">
    <text evidence="1">Belongs to the sigma-70 factor family. ECF subfamily.</text>
</comment>
<dbReference type="EMBL" id="SODV01000001">
    <property type="protein sequence ID" value="TDX00826.1"/>
    <property type="molecule type" value="Genomic_DNA"/>
</dbReference>
<dbReference type="SUPFAM" id="SSF88659">
    <property type="entry name" value="Sigma3 and sigma4 domains of RNA polymerase sigma factors"/>
    <property type="match status" value="1"/>
</dbReference>